<proteinExistence type="predicted"/>
<feature type="compositionally biased region" description="Acidic residues" evidence="1">
    <location>
        <begin position="1"/>
        <end position="61"/>
    </location>
</feature>
<gene>
    <name evidence="2" type="ORF">PPSIR1_00055</name>
</gene>
<dbReference type="AlphaFoldDB" id="A6GJG1"/>
<dbReference type="EMBL" id="ABCS01000156">
    <property type="protein sequence ID" value="EDM74001.1"/>
    <property type="molecule type" value="Genomic_DNA"/>
</dbReference>
<dbReference type="Proteomes" id="UP000005801">
    <property type="component" value="Unassembled WGS sequence"/>
</dbReference>
<organism evidence="2 3">
    <name type="scientific">Plesiocystis pacifica SIR-1</name>
    <dbReference type="NCBI Taxonomy" id="391625"/>
    <lineage>
        <taxon>Bacteria</taxon>
        <taxon>Pseudomonadati</taxon>
        <taxon>Myxococcota</taxon>
        <taxon>Polyangia</taxon>
        <taxon>Nannocystales</taxon>
        <taxon>Nannocystaceae</taxon>
        <taxon>Plesiocystis</taxon>
    </lineage>
</organism>
<dbReference type="RefSeq" id="WP_006976847.1">
    <property type="nucleotide sequence ID" value="NZ_ABCS01000156.1"/>
</dbReference>
<feature type="region of interest" description="Disordered" evidence="1">
    <location>
        <begin position="1"/>
        <end position="67"/>
    </location>
</feature>
<feature type="non-terminal residue" evidence="2">
    <location>
        <position position="1"/>
    </location>
</feature>
<evidence type="ECO:0000256" key="1">
    <source>
        <dbReference type="SAM" id="MobiDB-lite"/>
    </source>
</evidence>
<protein>
    <recommendedName>
        <fullName evidence="4">Cytochrome C Planctomycete-type domain-containing protein</fullName>
    </recommendedName>
</protein>
<accession>A6GJG1</accession>
<evidence type="ECO:0008006" key="4">
    <source>
        <dbReference type="Google" id="ProtNLM"/>
    </source>
</evidence>
<sequence>APTTDEDGSEDTTEDTTEGSSDTDGETETTDGETTESETTEGETTESETTEGETTEGETTEGETGAGSSFAEVVWPIFEANSCTSPYCHGSAAANLDFGDVEAGYAALVGVAAEVQACDATERVVEGAPEDSVLWLRVRPSALDEGMECAPKMPQGSEGLSEADAQIIEDWIAGGALP</sequence>
<evidence type="ECO:0000313" key="3">
    <source>
        <dbReference type="Proteomes" id="UP000005801"/>
    </source>
</evidence>
<comment type="caution">
    <text evidence="2">The sequence shown here is derived from an EMBL/GenBank/DDBJ whole genome shotgun (WGS) entry which is preliminary data.</text>
</comment>
<evidence type="ECO:0000313" key="2">
    <source>
        <dbReference type="EMBL" id="EDM74001.1"/>
    </source>
</evidence>
<reference evidence="2 3" key="1">
    <citation type="submission" date="2007-06" db="EMBL/GenBank/DDBJ databases">
        <authorList>
            <person name="Shimkets L."/>
            <person name="Ferriera S."/>
            <person name="Johnson J."/>
            <person name="Kravitz S."/>
            <person name="Beeson K."/>
            <person name="Sutton G."/>
            <person name="Rogers Y.-H."/>
            <person name="Friedman R."/>
            <person name="Frazier M."/>
            <person name="Venter J.C."/>
        </authorList>
    </citation>
    <scope>NUCLEOTIDE SEQUENCE [LARGE SCALE GENOMIC DNA]</scope>
    <source>
        <strain evidence="2 3">SIR-1</strain>
    </source>
</reference>
<keyword evidence="3" id="KW-1185">Reference proteome</keyword>
<name>A6GJG1_9BACT</name>